<comment type="function">
    <text evidence="5">Key component of the ribosome quality control system (RQC), a ribosome-associated complex that mediates the extraction of incompletely synthesized nascent chains from stalled ribosomes and their subsequent degradation. RqcH recruits Ala-charged tRNA, and with RqcP directs the elongation of stalled nascent chains on 50S ribosomal subunits, leading to non-templated C-terminal alanine extensions (Ala tail). The Ala tail promotes nascent chain degradation. May add between 1 and at least 8 Ala residues. Binds to stalled 50S ribosomal subunits.</text>
</comment>
<dbReference type="GO" id="GO:0072344">
    <property type="term" value="P:rescue of stalled ribosome"/>
    <property type="evidence" value="ECO:0007669"/>
    <property type="project" value="UniProtKB-UniRule"/>
</dbReference>
<gene>
    <name evidence="5" type="primary">rqcH</name>
    <name evidence="7" type="ORF">C7381_10488</name>
</gene>
<keyword evidence="5" id="KW-0175">Coiled coil</keyword>
<accession>A0A2U1E406</accession>
<comment type="subunit">
    <text evidence="5">Associates with stalled 50S ribosomal subunits. Binds to RqcP.</text>
</comment>
<dbReference type="GO" id="GO:0000049">
    <property type="term" value="F:tRNA binding"/>
    <property type="evidence" value="ECO:0007669"/>
    <property type="project" value="UniProtKB-UniRule"/>
</dbReference>
<dbReference type="Gene3D" id="2.30.310.10">
    <property type="entry name" value="ibrinogen binding protein from staphylococcus aureus domain"/>
    <property type="match status" value="1"/>
</dbReference>
<dbReference type="EMBL" id="QEKV01000004">
    <property type="protein sequence ID" value="PVY94582.1"/>
    <property type="molecule type" value="Genomic_DNA"/>
</dbReference>
<dbReference type="GO" id="GO:0043023">
    <property type="term" value="F:ribosomal large subunit binding"/>
    <property type="evidence" value="ECO:0007669"/>
    <property type="project" value="UniProtKB-UniRule"/>
</dbReference>
<sequence length="570" mass="65886">MSMNGVSLYALKNEMQEKLLNARIDKIYQENRDIIIYLRNKGENMSLYFCFSADNPAFYLTKNKFDNPKEPPMFTMLLRKYLTNGKISGIRQIGLDRVISIDFDTAGDVFDLDKVSLNFEIMGKYSNLILYETKSGNILDALIRVYPDMSSVRLVLPKEEYTLPVSDKKNILKMDFEDIKKVLEENALQPLSKSLYRYFEGFSPDIVLDILFKLNLDENINYSSLDDTDKNRVVDEIIVIKNRILNNDFTPTVLLKDDKPFRILPFDTPRPHDKKIFDSMNNAVKFFYENRAFLKLQASRIHELEKKIKNKVESLERALANNQKDMLKASDRESIKLKADLLAANIYKIKKGDKKIIVNNFYSEDNAEITLNIDETLSPKQNVDKMYNKYTKLKNTEEVLKKRIPHIKNEIYYLNSVLLNLRQTETIDEISAIRKELIDGGYFKVKSKKKIREPKLKFREFKSPSGLVVRAGRNNIQNDELTNKLAHKSDLWFHLRNEPGTHVILSSANETVTEEDIVYCASLAAALSGKTIKSDIDYTEVKNVKKIPGAKPGLVTYKDFKTITVEPIKL</sequence>
<keyword evidence="2 5" id="KW-0699">rRNA-binding</keyword>
<evidence type="ECO:0000256" key="3">
    <source>
        <dbReference type="ARBA" id="ARBA00022884"/>
    </source>
</evidence>
<dbReference type="RefSeq" id="WP_116480015.1">
    <property type="nucleotide sequence ID" value="NZ_QEKV01000004.1"/>
</dbReference>
<dbReference type="Proteomes" id="UP000245793">
    <property type="component" value="Unassembled WGS sequence"/>
</dbReference>
<keyword evidence="3 5" id="KW-0694">RNA-binding</keyword>
<feature type="domain" description="NFACT RNA-binding" evidence="6">
    <location>
        <begin position="457"/>
        <end position="558"/>
    </location>
</feature>
<dbReference type="HAMAP" id="MF_00844_B">
    <property type="entry name" value="RqcH_B"/>
    <property type="match status" value="1"/>
</dbReference>
<comment type="similarity">
    <text evidence="5">Belongs to the NEMF family.</text>
</comment>
<evidence type="ECO:0000256" key="5">
    <source>
        <dbReference type="HAMAP-Rule" id="MF_00844"/>
    </source>
</evidence>
<evidence type="ECO:0000256" key="1">
    <source>
        <dbReference type="ARBA" id="ARBA00022555"/>
    </source>
</evidence>
<name>A0A2U1E406_9FIRM</name>
<proteinExistence type="inferred from homology"/>
<dbReference type="PANTHER" id="PTHR15239:SF6">
    <property type="entry name" value="RIBOSOME QUALITY CONTROL COMPLEX SUBUNIT NEMF"/>
    <property type="match status" value="1"/>
</dbReference>
<evidence type="ECO:0000256" key="2">
    <source>
        <dbReference type="ARBA" id="ARBA00022730"/>
    </source>
</evidence>
<protein>
    <recommendedName>
        <fullName evidence="5">Rqc2 homolog RqcH</fullName>
        <shortName evidence="5">RqcH</shortName>
    </recommendedName>
</protein>
<dbReference type="InterPro" id="IPR043682">
    <property type="entry name" value="RqcH_bacterial"/>
</dbReference>
<keyword evidence="1 5" id="KW-0820">tRNA-binding</keyword>
<dbReference type="AlphaFoldDB" id="A0A2U1E406"/>
<comment type="caution">
    <text evidence="7">The sequence shown here is derived from an EMBL/GenBank/DDBJ whole genome shotgun (WGS) entry which is preliminary data.</text>
</comment>
<dbReference type="InterPro" id="IPR008532">
    <property type="entry name" value="NFACT_RNA-bd"/>
</dbReference>
<feature type="coiled-coil region" evidence="5">
    <location>
        <begin position="301"/>
        <end position="332"/>
    </location>
</feature>
<evidence type="ECO:0000259" key="6">
    <source>
        <dbReference type="Pfam" id="PF05670"/>
    </source>
</evidence>
<evidence type="ECO:0000313" key="7">
    <source>
        <dbReference type="EMBL" id="PVY94582.1"/>
    </source>
</evidence>
<evidence type="ECO:0000313" key="8">
    <source>
        <dbReference type="Proteomes" id="UP000245793"/>
    </source>
</evidence>
<dbReference type="GO" id="GO:1990112">
    <property type="term" value="C:RQC complex"/>
    <property type="evidence" value="ECO:0007669"/>
    <property type="project" value="TreeGrafter"/>
</dbReference>
<dbReference type="GO" id="GO:0019843">
    <property type="term" value="F:rRNA binding"/>
    <property type="evidence" value="ECO:0007669"/>
    <property type="project" value="UniProtKB-UniRule"/>
</dbReference>
<organism evidence="7 8">
    <name type="scientific">Ezakiella coagulans</name>
    <dbReference type="NCBI Taxonomy" id="46507"/>
    <lineage>
        <taxon>Bacteria</taxon>
        <taxon>Bacillati</taxon>
        <taxon>Bacillota</taxon>
        <taxon>Tissierellia</taxon>
        <taxon>Ezakiella</taxon>
    </lineage>
</organism>
<keyword evidence="8" id="KW-1185">Reference proteome</keyword>
<evidence type="ECO:0000256" key="4">
    <source>
        <dbReference type="ARBA" id="ARBA00022917"/>
    </source>
</evidence>
<dbReference type="Pfam" id="PF05670">
    <property type="entry name" value="NFACT-R_1"/>
    <property type="match status" value="1"/>
</dbReference>
<reference evidence="7 8" key="1">
    <citation type="submission" date="2018-04" db="EMBL/GenBank/DDBJ databases">
        <title>Genomic Encyclopedia of Type Strains, Phase IV (KMG-IV): sequencing the most valuable type-strain genomes for metagenomic binning, comparative biology and taxonomic classification.</title>
        <authorList>
            <person name="Goeker M."/>
        </authorList>
    </citation>
    <scope>NUCLEOTIDE SEQUENCE [LARGE SCALE GENOMIC DNA]</scope>
    <source>
        <strain evidence="7 8">DSM 20705</strain>
    </source>
</reference>
<dbReference type="Pfam" id="PF05833">
    <property type="entry name" value="NFACT_N"/>
    <property type="match status" value="1"/>
</dbReference>
<dbReference type="PANTHER" id="PTHR15239">
    <property type="entry name" value="NUCLEAR EXPORT MEDIATOR FACTOR NEMF"/>
    <property type="match status" value="1"/>
</dbReference>
<dbReference type="InterPro" id="IPR051608">
    <property type="entry name" value="RQC_Subunit_NEMF"/>
</dbReference>
<keyword evidence="4 5" id="KW-0648">Protein biosynthesis</keyword>